<feature type="transmembrane region" description="Helical" evidence="1">
    <location>
        <begin position="121"/>
        <end position="141"/>
    </location>
</feature>
<dbReference type="Proteomes" id="UP000472270">
    <property type="component" value="Unassembled WGS sequence"/>
</dbReference>
<proteinExistence type="predicted"/>
<sequence>SEHFPKLLNLRKSKIAVDAAVKFVKQLFRYEQWSTFSSLSTALISFFLYCSQNMEGRAFRKYELELRILEAVEHLMSTQRNFSILFRHFMLVSAGQTRSGLSLAVSEELMELAQSRHYEPVYFALLVIYLGIFLCVFLSVATTEDSSEESIPVRKSASSLFMVCCPMSRNIR</sequence>
<protein>
    <submittedName>
        <fullName evidence="2">Uncharacterized protein</fullName>
    </submittedName>
</protein>
<keyword evidence="3" id="KW-1185">Reference proteome</keyword>
<reference evidence="2" key="1">
    <citation type="submission" date="2025-08" db="UniProtKB">
        <authorList>
            <consortium name="Ensembl"/>
        </authorList>
    </citation>
    <scope>IDENTIFICATION</scope>
</reference>
<dbReference type="Ensembl" id="ENSSRHT00000070066.1">
    <property type="protein sequence ID" value="ENSSRHP00000068206.1"/>
    <property type="gene ID" value="ENSSRHG00000033908.1"/>
</dbReference>
<name>A0A673KQZ4_9TELE</name>
<keyword evidence="1" id="KW-0472">Membrane</keyword>
<dbReference type="AlphaFoldDB" id="A0A673KQZ4"/>
<feature type="transmembrane region" description="Helical" evidence="1">
    <location>
        <begin position="33"/>
        <end position="51"/>
    </location>
</feature>
<evidence type="ECO:0000313" key="3">
    <source>
        <dbReference type="Proteomes" id="UP000472270"/>
    </source>
</evidence>
<keyword evidence="1" id="KW-1133">Transmembrane helix</keyword>
<reference evidence="2" key="2">
    <citation type="submission" date="2025-09" db="UniProtKB">
        <authorList>
            <consortium name="Ensembl"/>
        </authorList>
    </citation>
    <scope>IDENTIFICATION</scope>
</reference>
<dbReference type="InterPro" id="IPR027912">
    <property type="entry name" value="CFAP54"/>
</dbReference>
<organism evidence="2 3">
    <name type="scientific">Sinocyclocheilus rhinocerous</name>
    <dbReference type="NCBI Taxonomy" id="307959"/>
    <lineage>
        <taxon>Eukaryota</taxon>
        <taxon>Metazoa</taxon>
        <taxon>Chordata</taxon>
        <taxon>Craniata</taxon>
        <taxon>Vertebrata</taxon>
        <taxon>Euteleostomi</taxon>
        <taxon>Actinopterygii</taxon>
        <taxon>Neopterygii</taxon>
        <taxon>Teleostei</taxon>
        <taxon>Ostariophysi</taxon>
        <taxon>Cypriniformes</taxon>
        <taxon>Cyprinidae</taxon>
        <taxon>Cyprininae</taxon>
        <taxon>Sinocyclocheilus</taxon>
    </lineage>
</organism>
<evidence type="ECO:0000313" key="2">
    <source>
        <dbReference type="Ensembl" id="ENSSRHP00000068206.1"/>
    </source>
</evidence>
<evidence type="ECO:0000256" key="1">
    <source>
        <dbReference type="SAM" id="Phobius"/>
    </source>
</evidence>
<accession>A0A673KQZ4</accession>
<keyword evidence="1" id="KW-0812">Transmembrane</keyword>
<dbReference type="Pfam" id="PF14858">
    <property type="entry name" value="CFAP54_N"/>
    <property type="match status" value="1"/>
</dbReference>